<dbReference type="GO" id="GO:0006952">
    <property type="term" value="P:defense response"/>
    <property type="evidence" value="ECO:0007669"/>
    <property type="project" value="InterPro"/>
</dbReference>
<reference evidence="2 3" key="1">
    <citation type="journal article" date="2019" name="Proc. Natl. Acad. Sci. U.S.A.">
        <title>Regulatory changes in pterin and carotenoid genes underlie balanced color polymorphisms in the wall lizard.</title>
        <authorList>
            <person name="Andrade P."/>
            <person name="Pinho C."/>
            <person name="Perez I de Lanuza G."/>
            <person name="Afonso S."/>
            <person name="Brejcha J."/>
            <person name="Rubin C.J."/>
            <person name="Wallerman O."/>
            <person name="Pereira P."/>
            <person name="Sabatino S.J."/>
            <person name="Bellati A."/>
            <person name="Pellitteri-Rosa D."/>
            <person name="Bosakova Z."/>
            <person name="Bunikis I."/>
            <person name="Carretero M.A."/>
            <person name="Feiner N."/>
            <person name="Marsik P."/>
            <person name="Pauperio F."/>
            <person name="Salvi D."/>
            <person name="Soler L."/>
            <person name="While G.M."/>
            <person name="Uller T."/>
            <person name="Font E."/>
            <person name="Andersson L."/>
            <person name="Carneiro M."/>
        </authorList>
    </citation>
    <scope>NUCLEOTIDE SEQUENCE</scope>
</reference>
<organism evidence="2 3">
    <name type="scientific">Podarcis muralis</name>
    <name type="common">Wall lizard</name>
    <name type="synonym">Lacerta muralis</name>
    <dbReference type="NCBI Taxonomy" id="64176"/>
    <lineage>
        <taxon>Eukaryota</taxon>
        <taxon>Metazoa</taxon>
        <taxon>Chordata</taxon>
        <taxon>Craniata</taxon>
        <taxon>Vertebrata</taxon>
        <taxon>Euteleostomi</taxon>
        <taxon>Lepidosauria</taxon>
        <taxon>Squamata</taxon>
        <taxon>Bifurcata</taxon>
        <taxon>Unidentata</taxon>
        <taxon>Episquamata</taxon>
        <taxon>Laterata</taxon>
        <taxon>Lacertibaenia</taxon>
        <taxon>Lacertidae</taxon>
        <taxon>Podarcis</taxon>
    </lineage>
</organism>
<dbReference type="Ensembl" id="ENSPMRT00000000460.1">
    <property type="protein sequence ID" value="ENSPMRP00000000437.1"/>
    <property type="gene ID" value="ENSPMRG00000000322.1"/>
</dbReference>
<dbReference type="Proteomes" id="UP000472272">
    <property type="component" value="Chromosome 3"/>
</dbReference>
<feature type="domain" description="Beta-defensin-like" evidence="1">
    <location>
        <begin position="28"/>
        <end position="61"/>
    </location>
</feature>
<evidence type="ECO:0000313" key="2">
    <source>
        <dbReference type="Ensembl" id="ENSPMRP00000000437.1"/>
    </source>
</evidence>
<reference evidence="2" key="3">
    <citation type="submission" date="2025-09" db="UniProtKB">
        <authorList>
            <consortium name="Ensembl"/>
        </authorList>
    </citation>
    <scope>IDENTIFICATION</scope>
</reference>
<keyword evidence="3" id="KW-1185">Reference proteome</keyword>
<dbReference type="SUPFAM" id="SSF57392">
    <property type="entry name" value="Defensin-like"/>
    <property type="match status" value="1"/>
</dbReference>
<dbReference type="Gene3D" id="3.10.360.10">
    <property type="entry name" value="Antimicrobial Peptide, Beta-defensin 2, Chain A"/>
    <property type="match status" value="1"/>
</dbReference>
<accession>A0A670HN73</accession>
<reference evidence="2" key="2">
    <citation type="submission" date="2025-08" db="UniProtKB">
        <authorList>
            <consortium name="Ensembl"/>
        </authorList>
    </citation>
    <scope>IDENTIFICATION</scope>
</reference>
<dbReference type="InterPro" id="IPR001855">
    <property type="entry name" value="Defensin_beta-like"/>
</dbReference>
<name>A0A670HN73_PODMU</name>
<dbReference type="GO" id="GO:0005576">
    <property type="term" value="C:extracellular region"/>
    <property type="evidence" value="ECO:0007669"/>
    <property type="project" value="InterPro"/>
</dbReference>
<evidence type="ECO:0000259" key="1">
    <source>
        <dbReference type="Pfam" id="PF00711"/>
    </source>
</evidence>
<evidence type="ECO:0000313" key="3">
    <source>
        <dbReference type="Proteomes" id="UP000472272"/>
    </source>
</evidence>
<dbReference type="GeneTree" id="ENSGT00990000210945"/>
<dbReference type="AlphaFoldDB" id="A0A670HN73"/>
<proteinExistence type="predicted"/>
<dbReference type="Pfam" id="PF00711">
    <property type="entry name" value="Defensin_beta"/>
    <property type="match status" value="1"/>
</dbReference>
<sequence>GLEESILIIIKILLFKPHPSGRAVFYKTDCHSSSGSCFPITCPWPFANHIGECIWPILRCCLQQKEMK</sequence>
<protein>
    <recommendedName>
        <fullName evidence="1">Beta-defensin-like domain-containing protein</fullName>
    </recommendedName>
</protein>